<evidence type="ECO:0000313" key="1">
    <source>
        <dbReference type="EMBL" id="CAK0901824.1"/>
    </source>
</evidence>
<dbReference type="PANTHER" id="PTHR11439:SF483">
    <property type="entry name" value="PEPTIDE SYNTHASE GLIP-LIKE, PUTATIVE (AFU_ORTHOLOGUE AFUA_3G12920)-RELATED"/>
    <property type="match status" value="1"/>
</dbReference>
<feature type="non-terminal residue" evidence="1">
    <location>
        <position position="269"/>
    </location>
</feature>
<name>A0ABN9XU60_9DINO</name>
<reference evidence="1" key="1">
    <citation type="submission" date="2023-10" db="EMBL/GenBank/DDBJ databases">
        <authorList>
            <person name="Chen Y."/>
            <person name="Shah S."/>
            <person name="Dougan E. K."/>
            <person name="Thang M."/>
            <person name="Chan C."/>
        </authorList>
    </citation>
    <scope>NUCLEOTIDE SEQUENCE [LARGE SCALE GENOMIC DNA]</scope>
</reference>
<sequence>MEEPEMVRGRHDGCLFMKLSNKMKAGRHVDVFLITGPRDEVDKLLEVMGKRLKLSDVVKITKNGDQATFLSMQVEKVEDGYTIGGKTSLIDDVLKELGLESAKLAVLPETKNEVNMKHDEVKLDAAGPSRYRACVGKLLQLASHRPDIQRGVGVLSRGMSGLAEKDLRRLKKMSRYLAGTLDYMMQLIANKGSVAVQCWVDADWADDKADRISSSAGILQYHGCTIPSWSRQEKTVPYVMSDSSSALHIVKKGGPGKMKPVDLRFLALQ</sequence>
<protein>
    <recommendedName>
        <fullName evidence="3">RNA-directed RNA polymerase</fullName>
    </recommendedName>
</protein>
<proteinExistence type="predicted"/>
<evidence type="ECO:0008006" key="3">
    <source>
        <dbReference type="Google" id="ProtNLM"/>
    </source>
</evidence>
<dbReference type="PANTHER" id="PTHR11439">
    <property type="entry name" value="GAG-POL-RELATED RETROTRANSPOSON"/>
    <property type="match status" value="1"/>
</dbReference>
<dbReference type="Proteomes" id="UP001189429">
    <property type="component" value="Unassembled WGS sequence"/>
</dbReference>
<keyword evidence="2" id="KW-1185">Reference proteome</keyword>
<gene>
    <name evidence="1" type="ORF">PCOR1329_LOCUS78641</name>
</gene>
<accession>A0ABN9XU60</accession>
<dbReference type="EMBL" id="CAUYUJ010020986">
    <property type="protein sequence ID" value="CAK0901824.1"/>
    <property type="molecule type" value="Genomic_DNA"/>
</dbReference>
<evidence type="ECO:0000313" key="2">
    <source>
        <dbReference type="Proteomes" id="UP001189429"/>
    </source>
</evidence>
<comment type="caution">
    <text evidence="1">The sequence shown here is derived from an EMBL/GenBank/DDBJ whole genome shotgun (WGS) entry which is preliminary data.</text>
</comment>
<organism evidence="1 2">
    <name type="scientific">Prorocentrum cordatum</name>
    <dbReference type="NCBI Taxonomy" id="2364126"/>
    <lineage>
        <taxon>Eukaryota</taxon>
        <taxon>Sar</taxon>
        <taxon>Alveolata</taxon>
        <taxon>Dinophyceae</taxon>
        <taxon>Prorocentrales</taxon>
        <taxon>Prorocentraceae</taxon>
        <taxon>Prorocentrum</taxon>
    </lineage>
</organism>